<comment type="caution">
    <text evidence="9">The sequence shown here is derived from an EMBL/GenBank/DDBJ whole genome shotgun (WGS) entry which is preliminary data.</text>
</comment>
<keyword evidence="5" id="KW-0325">Glycoprotein</keyword>
<accession>A0A3D8QLN9</accession>
<comment type="function">
    <text evidence="6">Lytic polysaccharide monooxygenase (LMPO) that depolymerizes crystalline and amorphous polysaccharides via the oxidation of scissile alpha- or beta-(1-4)-glycosidic bonds, yielding C1 and/or C4 oxidation products. Catalysis by LPMOs requires the reduction of the active-site copper from Cu(II) to Cu(I) by a reducing agent and H(2)O(2) or O(2) as a cosubstrate.</text>
</comment>
<gene>
    <name evidence="9" type="ORF">BP5796_11017</name>
</gene>
<keyword evidence="6" id="KW-0119">Carbohydrate metabolism</keyword>
<dbReference type="GO" id="GO:0030248">
    <property type="term" value="F:cellulose binding"/>
    <property type="evidence" value="ECO:0007669"/>
    <property type="project" value="UniProtKB-UniRule"/>
</dbReference>
<evidence type="ECO:0000256" key="2">
    <source>
        <dbReference type="ARBA" id="ARBA00004613"/>
    </source>
</evidence>
<keyword evidence="6" id="KW-0136">Cellulose degradation</keyword>
<evidence type="ECO:0000256" key="7">
    <source>
        <dbReference type="SAM" id="SignalP"/>
    </source>
</evidence>
<dbReference type="GO" id="GO:0008810">
    <property type="term" value="F:cellulase activity"/>
    <property type="evidence" value="ECO:0007669"/>
    <property type="project" value="UniProtKB-UniRule"/>
</dbReference>
<dbReference type="CDD" id="cd21175">
    <property type="entry name" value="LPMO_AA9"/>
    <property type="match status" value="1"/>
</dbReference>
<keyword evidence="7" id="KW-0732">Signal</keyword>
<keyword evidence="10" id="KW-1185">Reference proteome</keyword>
<organism evidence="9 10">
    <name type="scientific">Coleophoma crateriformis</name>
    <dbReference type="NCBI Taxonomy" id="565419"/>
    <lineage>
        <taxon>Eukaryota</taxon>
        <taxon>Fungi</taxon>
        <taxon>Dikarya</taxon>
        <taxon>Ascomycota</taxon>
        <taxon>Pezizomycotina</taxon>
        <taxon>Leotiomycetes</taxon>
        <taxon>Helotiales</taxon>
        <taxon>Dermateaceae</taxon>
        <taxon>Coleophoma</taxon>
    </lineage>
</organism>
<feature type="chain" id="PRO_5017806999" description="AA9 family lytic polysaccharide monooxygenase" evidence="7">
    <location>
        <begin position="21"/>
        <end position="224"/>
    </location>
</feature>
<name>A0A3D8QLN9_9HELO</name>
<comment type="domain">
    <text evidence="6">Has a modular structure: an endo-beta-1,4-glucanase catalytic module at the N-terminus, a linker rich in serines and threonines, and a C-terminal carbohydrate-binding module (CBM).</text>
</comment>
<dbReference type="AlphaFoldDB" id="A0A3D8QLN9"/>
<comment type="cofactor">
    <cofactor evidence="1">
        <name>Cu(2+)</name>
        <dbReference type="ChEBI" id="CHEBI:29036"/>
    </cofactor>
</comment>
<keyword evidence="6" id="KW-0624">Polysaccharide degradation</keyword>
<evidence type="ECO:0000256" key="6">
    <source>
        <dbReference type="RuleBase" id="RU368122"/>
    </source>
</evidence>
<dbReference type="InterPro" id="IPR049892">
    <property type="entry name" value="AA9"/>
</dbReference>
<evidence type="ECO:0000256" key="3">
    <source>
        <dbReference type="ARBA" id="ARBA00022525"/>
    </source>
</evidence>
<dbReference type="EC" id="1.14.99.56" evidence="6"/>
<dbReference type="Pfam" id="PF03443">
    <property type="entry name" value="AA9"/>
    <property type="match status" value="1"/>
</dbReference>
<evidence type="ECO:0000256" key="1">
    <source>
        <dbReference type="ARBA" id="ARBA00001973"/>
    </source>
</evidence>
<feature type="signal peptide" evidence="7">
    <location>
        <begin position="1"/>
        <end position="20"/>
    </location>
</feature>
<sequence length="224" mass="23689">MKSFTAVAFGLSALVSQASCHYIFNTLTANGQKYATYQYIRENTNNNSPVTDLTSDDLRCNVGANGNTTATVSVAAGSTVAFTADQTVYHQGPVSVYMAKAPNTASAFDGSGDVWFKILDLGPTFSGGSATWVLNQTYTFDLPTCVQDGDYLLRIQQLAIHNPGGTPQFYIECAQITITGGGTTDLAPKVAIPGAFKAIDPGYTVNIYNGFTNYTVPGPTVATC</sequence>
<protein>
    <recommendedName>
        <fullName evidence="6">AA9 family lytic polysaccharide monooxygenase</fullName>
        <ecNumber evidence="6">1.14.99.56</ecNumber>
    </recommendedName>
    <alternativeName>
        <fullName evidence="6">Endo-beta-1,4-glucanase</fullName>
    </alternativeName>
    <alternativeName>
        <fullName evidence="6">Glycosyl hydrolase 61 family protein</fullName>
    </alternativeName>
</protein>
<keyword evidence="3 6" id="KW-0964">Secreted</keyword>
<dbReference type="Proteomes" id="UP000256328">
    <property type="component" value="Unassembled WGS sequence"/>
</dbReference>
<feature type="domain" description="Auxiliary Activity family 9 catalytic" evidence="8">
    <location>
        <begin position="21"/>
        <end position="211"/>
    </location>
</feature>
<keyword evidence="4 6" id="KW-1015">Disulfide bond</keyword>
<comment type="catalytic activity">
    <reaction evidence="6">
        <text>[(1-&gt;4)-beta-D-glucosyl]n+m + reduced acceptor + O2 = 4-dehydro-beta-D-glucosyl-[(1-&gt;4)-beta-D-glucosyl]n-1 + [(1-&gt;4)-beta-D-glucosyl]m + acceptor + H2O.</text>
        <dbReference type="EC" id="1.14.99.56"/>
    </reaction>
</comment>
<evidence type="ECO:0000313" key="9">
    <source>
        <dbReference type="EMBL" id="RDW62715.1"/>
    </source>
</evidence>
<dbReference type="PANTHER" id="PTHR33353">
    <property type="entry name" value="PUTATIVE (AFU_ORTHOLOGUE AFUA_1G12560)-RELATED"/>
    <property type="match status" value="1"/>
</dbReference>
<dbReference type="InterPro" id="IPR005103">
    <property type="entry name" value="AA9_LPMO"/>
</dbReference>
<evidence type="ECO:0000259" key="8">
    <source>
        <dbReference type="Pfam" id="PF03443"/>
    </source>
</evidence>
<keyword evidence="9" id="KW-0378">Hydrolase</keyword>
<dbReference type="EMBL" id="PDLN01000017">
    <property type="protein sequence ID" value="RDW62715.1"/>
    <property type="molecule type" value="Genomic_DNA"/>
</dbReference>
<comment type="subcellular location">
    <subcellularLocation>
        <location evidence="2 6">Secreted</location>
    </subcellularLocation>
</comment>
<dbReference type="OrthoDB" id="6038816at2759"/>
<reference evidence="9 10" key="1">
    <citation type="journal article" date="2018" name="IMA Fungus">
        <title>IMA Genome-F 9: Draft genome sequence of Annulohypoxylon stygium, Aspergillus mulundensis, Berkeleyomyces basicola (syn. Thielaviopsis basicola), Ceratocystis smalleyi, two Cercospora beticola strains, Coleophoma cylindrospora, Fusarium fracticaudum, Phialophora cf. hyalina, and Morchella septimelata.</title>
        <authorList>
            <person name="Wingfield B.D."/>
            <person name="Bills G.F."/>
            <person name="Dong Y."/>
            <person name="Huang W."/>
            <person name="Nel W.J."/>
            <person name="Swalarsk-Parry B.S."/>
            <person name="Vaghefi N."/>
            <person name="Wilken P.M."/>
            <person name="An Z."/>
            <person name="de Beer Z.W."/>
            <person name="De Vos L."/>
            <person name="Chen L."/>
            <person name="Duong T.A."/>
            <person name="Gao Y."/>
            <person name="Hammerbacher A."/>
            <person name="Kikkert J.R."/>
            <person name="Li Y."/>
            <person name="Li H."/>
            <person name="Li K."/>
            <person name="Li Q."/>
            <person name="Liu X."/>
            <person name="Ma X."/>
            <person name="Naidoo K."/>
            <person name="Pethybridge S.J."/>
            <person name="Sun J."/>
            <person name="Steenkamp E.T."/>
            <person name="van der Nest M.A."/>
            <person name="van Wyk S."/>
            <person name="Wingfield M.J."/>
            <person name="Xiong C."/>
            <person name="Yue Q."/>
            <person name="Zhang X."/>
        </authorList>
    </citation>
    <scope>NUCLEOTIDE SEQUENCE [LARGE SCALE GENOMIC DNA]</scope>
    <source>
        <strain evidence="9 10">BP5796</strain>
    </source>
</reference>
<proteinExistence type="predicted"/>
<dbReference type="Gene3D" id="2.70.50.70">
    <property type="match status" value="1"/>
</dbReference>
<dbReference type="GO" id="GO:0005576">
    <property type="term" value="C:extracellular region"/>
    <property type="evidence" value="ECO:0007669"/>
    <property type="project" value="UniProtKB-SubCell"/>
</dbReference>
<evidence type="ECO:0000256" key="5">
    <source>
        <dbReference type="ARBA" id="ARBA00023180"/>
    </source>
</evidence>
<dbReference type="PANTHER" id="PTHR33353:SF11">
    <property type="entry name" value="GLYCOSYLHYDROLASE FAMILY 61-7 PROTEIN"/>
    <property type="match status" value="1"/>
</dbReference>
<evidence type="ECO:0000313" key="10">
    <source>
        <dbReference type="Proteomes" id="UP000256328"/>
    </source>
</evidence>
<dbReference type="GO" id="GO:0030245">
    <property type="term" value="P:cellulose catabolic process"/>
    <property type="evidence" value="ECO:0007669"/>
    <property type="project" value="UniProtKB-UniRule"/>
</dbReference>
<evidence type="ECO:0000256" key="4">
    <source>
        <dbReference type="ARBA" id="ARBA00023157"/>
    </source>
</evidence>